<comment type="subcellular location">
    <subcellularLocation>
        <location evidence="14">Nucleus</location>
    </subcellularLocation>
    <text evidence="14">Localizes to double-strand breaks (DSBs) sites of DNA damage.</text>
</comment>
<evidence type="ECO:0000256" key="2">
    <source>
        <dbReference type="ARBA" id="ARBA00012483"/>
    </source>
</evidence>
<evidence type="ECO:0000256" key="11">
    <source>
        <dbReference type="ARBA" id="ARBA00023242"/>
    </source>
</evidence>
<dbReference type="InterPro" id="IPR018957">
    <property type="entry name" value="Znf_C3HC4_RING-type"/>
</dbReference>
<dbReference type="InterPro" id="IPR013083">
    <property type="entry name" value="Znf_RING/FYVE/PHD"/>
</dbReference>
<dbReference type="GO" id="GO:0006302">
    <property type="term" value="P:double-strand break repair"/>
    <property type="evidence" value="ECO:0007669"/>
    <property type="project" value="UniProtKB-UniRule"/>
</dbReference>
<feature type="region of interest" description="Disordered" evidence="16">
    <location>
        <begin position="430"/>
        <end position="518"/>
    </location>
</feature>
<reference evidence="18" key="2">
    <citation type="submission" date="2025-09" db="UniProtKB">
        <authorList>
            <consortium name="Ensembl"/>
        </authorList>
    </citation>
    <scope>IDENTIFICATION</scope>
</reference>
<sequence length="532" mass="60148">MLKSGNAPLTWSECMCPICREILLEPVTLPCNHTLCKPCFQSTVEKASLCCPFCRKRVSTWARYHARSGTMVNVNLWKKIQSQYPEECQRRASGQDNEDLEEESISCPSRLLCKPGEIRQEYEEEISKIEAERLAQEETERKASEDYIKNLLAEEEEHQRRAAAIRIDMEEQLKRDEELARSISNDLNGSSTSFVVSPEASPLVCKEVKKPKSRKRSEVKGSQSRAIERFLLPKHHGNIVMNAEPLILSPSSESVTSVFEENGNEMPTLSPQVTLPVENSSRFEPDPDEYTFAFNEYSTMDIHSESENSSDLATDSVHDGSYSSRVNGNGIDVRQVESGANFEQAVLSFPSASNCEEIGTADNFSGCNSVTSTPKPLLRKRKSEEFYRDPAKHMEDCVNGKRRRTLDDVLLQEEKDRLLALQLQKEMDKEMKQVIRNKGSPDAYQLRPKRGNDQQDQGTTPIKEEESKTNTPQAKAARSKSGSSPDENNKPQRKKPRTPVDQPNPSVKKVKVLWPSNKQQTILQLFQKSSGK</sequence>
<keyword evidence="8 14" id="KW-0862">Zinc</keyword>
<dbReference type="GO" id="GO:0016567">
    <property type="term" value="P:protein ubiquitination"/>
    <property type="evidence" value="ECO:0007669"/>
    <property type="project" value="UniProtKB-UniRule"/>
</dbReference>
<dbReference type="InterPro" id="IPR034725">
    <property type="entry name" value="RNF168"/>
</dbReference>
<organism evidence="18 19">
    <name type="scientific">Leptobrachium leishanense</name>
    <name type="common">Leishan spiny toad</name>
    <dbReference type="NCBI Taxonomy" id="445787"/>
    <lineage>
        <taxon>Eukaryota</taxon>
        <taxon>Metazoa</taxon>
        <taxon>Chordata</taxon>
        <taxon>Craniata</taxon>
        <taxon>Vertebrata</taxon>
        <taxon>Euteleostomi</taxon>
        <taxon>Amphibia</taxon>
        <taxon>Batrachia</taxon>
        <taxon>Anura</taxon>
        <taxon>Pelobatoidea</taxon>
        <taxon>Megophryidae</taxon>
        <taxon>Leptobrachium</taxon>
    </lineage>
</organism>
<reference evidence="18" key="1">
    <citation type="submission" date="2025-08" db="UniProtKB">
        <authorList>
            <consortium name="Ensembl"/>
        </authorList>
    </citation>
    <scope>IDENTIFICATION</scope>
</reference>
<proteinExistence type="inferred from homology"/>
<keyword evidence="10 14" id="KW-0234">DNA repair</keyword>
<dbReference type="GO" id="GO:0043130">
    <property type="term" value="F:ubiquitin binding"/>
    <property type="evidence" value="ECO:0007669"/>
    <property type="project" value="UniProtKB-UniRule"/>
</dbReference>
<dbReference type="CDD" id="cd21952">
    <property type="entry name" value="MIU2_RNF168"/>
    <property type="match status" value="1"/>
</dbReference>
<dbReference type="GO" id="GO:0061630">
    <property type="term" value="F:ubiquitin protein ligase activity"/>
    <property type="evidence" value="ECO:0007669"/>
    <property type="project" value="UniProtKB-EC"/>
</dbReference>
<comment type="catalytic activity">
    <reaction evidence="1 14">
        <text>S-ubiquitinyl-[E2 ubiquitin-conjugating enzyme]-L-cysteine + [acceptor protein]-L-lysine = [E2 ubiquitin-conjugating enzyme]-L-cysteine + N(6)-ubiquitinyl-[acceptor protein]-L-lysine.</text>
        <dbReference type="EC" id="2.3.2.27"/>
    </reaction>
</comment>
<evidence type="ECO:0000256" key="9">
    <source>
        <dbReference type="ARBA" id="ARBA00022853"/>
    </source>
</evidence>
<keyword evidence="11 14" id="KW-0539">Nucleus</keyword>
<evidence type="ECO:0000256" key="8">
    <source>
        <dbReference type="ARBA" id="ARBA00022833"/>
    </source>
</evidence>
<dbReference type="CDD" id="cd22265">
    <property type="entry name" value="UDM1_RNF168"/>
    <property type="match status" value="1"/>
</dbReference>
<evidence type="ECO:0000313" key="19">
    <source>
        <dbReference type="Proteomes" id="UP000694569"/>
    </source>
</evidence>
<evidence type="ECO:0000256" key="13">
    <source>
        <dbReference type="ARBA" id="ARBA00079844"/>
    </source>
</evidence>
<dbReference type="GO" id="GO:0035861">
    <property type="term" value="C:site of double-strand break"/>
    <property type="evidence" value="ECO:0007669"/>
    <property type="project" value="TreeGrafter"/>
</dbReference>
<comment type="similarity">
    <text evidence="14">Belongs to the RNF168 family.</text>
</comment>
<evidence type="ECO:0000256" key="4">
    <source>
        <dbReference type="ARBA" id="ARBA00022723"/>
    </source>
</evidence>
<dbReference type="SUPFAM" id="SSF57850">
    <property type="entry name" value="RING/U-box"/>
    <property type="match status" value="1"/>
</dbReference>
<comment type="pathway">
    <text evidence="14">Protein modification; protein ubiquitination.</text>
</comment>
<evidence type="ECO:0000256" key="14">
    <source>
        <dbReference type="HAMAP-Rule" id="MF_03066"/>
    </source>
</evidence>
<dbReference type="Gene3D" id="3.30.40.10">
    <property type="entry name" value="Zinc/RING finger domain, C3HC4 (zinc finger)"/>
    <property type="match status" value="1"/>
</dbReference>
<dbReference type="GO" id="GO:0031491">
    <property type="term" value="F:nucleosome binding"/>
    <property type="evidence" value="ECO:0007669"/>
    <property type="project" value="TreeGrafter"/>
</dbReference>
<evidence type="ECO:0000256" key="3">
    <source>
        <dbReference type="ARBA" id="ARBA00022679"/>
    </source>
</evidence>
<evidence type="ECO:0000256" key="6">
    <source>
        <dbReference type="ARBA" id="ARBA00022771"/>
    </source>
</evidence>
<dbReference type="GO" id="GO:0042393">
    <property type="term" value="F:histone binding"/>
    <property type="evidence" value="ECO:0007669"/>
    <property type="project" value="UniProtKB-UniRule"/>
</dbReference>
<dbReference type="PANTHER" id="PTHR23328:SF1">
    <property type="entry name" value="E3 UBIQUITIN-PROTEIN LIGASE RNF168"/>
    <property type="match status" value="1"/>
</dbReference>
<dbReference type="GO" id="GO:0008270">
    <property type="term" value="F:zinc ion binding"/>
    <property type="evidence" value="ECO:0007669"/>
    <property type="project" value="UniProtKB-KW"/>
</dbReference>
<name>A0A8C5QL72_9ANUR</name>
<keyword evidence="3 14" id="KW-0808">Transferase</keyword>
<dbReference type="Pfam" id="PF00097">
    <property type="entry name" value="zf-C3HC4"/>
    <property type="match status" value="1"/>
</dbReference>
<evidence type="ECO:0000256" key="1">
    <source>
        <dbReference type="ARBA" id="ARBA00000900"/>
    </source>
</evidence>
<dbReference type="Proteomes" id="UP000694569">
    <property type="component" value="Unplaced"/>
</dbReference>
<feature type="short sequence motif" description="LR motif 1" evidence="14">
    <location>
        <begin position="112"/>
        <end position="130"/>
    </location>
</feature>
<dbReference type="CDD" id="cd16550">
    <property type="entry name" value="RING-HC_RNF168"/>
    <property type="match status" value="1"/>
</dbReference>
<accession>A0A8C5QL72</accession>
<keyword evidence="6 14" id="KW-0863">Zinc-finger</keyword>
<dbReference type="GO" id="GO:0000151">
    <property type="term" value="C:ubiquitin ligase complex"/>
    <property type="evidence" value="ECO:0007669"/>
    <property type="project" value="UniProtKB-UniRule"/>
</dbReference>
<evidence type="ECO:0000313" key="18">
    <source>
        <dbReference type="Ensembl" id="ENSLLEP00000038923.1"/>
    </source>
</evidence>
<comment type="domain">
    <text evidence="14">The MIU motif (motif interacting with ubiquitin) mediates the interaction with both 'Lys-48'- and 'Lys-63'-linked ubiquitin chains. The UMI motif mediates interaction with ubiquitin with a preference for 'Lys-63'-linked ubiquitin. The specificity for different types of ubiquitin is mediated by juxtaposition of ubiquitin-binding motifs (MIU and UMI motifs) with LR motifs (LRMs).</text>
</comment>
<feature type="short sequence motif" description="LR motif 2" evidence="14">
    <location>
        <begin position="436"/>
        <end position="447"/>
    </location>
</feature>
<comment type="caution">
    <text evidence="14">Lacks conserved residue(s) required for the propagation of feature annotation.</text>
</comment>
<dbReference type="GO" id="GO:0010212">
    <property type="term" value="P:response to ionizing radiation"/>
    <property type="evidence" value="ECO:0007669"/>
    <property type="project" value="UniProtKB-UniRule"/>
</dbReference>
<keyword evidence="7 14" id="KW-0833">Ubl conjugation pathway</keyword>
<dbReference type="InterPro" id="IPR051657">
    <property type="entry name" value="RNF168/RNF169_E3_ubiq-ligase"/>
</dbReference>
<dbReference type="EC" id="2.3.2.27" evidence="2"/>
<keyword evidence="5 14" id="KW-0227">DNA damage</keyword>
<keyword evidence="4 14" id="KW-0479">Metal-binding</keyword>
<dbReference type="OrthoDB" id="426657at2759"/>
<dbReference type="SMART" id="SM00184">
    <property type="entry name" value="RING"/>
    <property type="match status" value="1"/>
</dbReference>
<dbReference type="FunFam" id="3.30.40.10:FF:000466">
    <property type="entry name" value="E3 ubiquitin-protein ligase RNF168"/>
    <property type="match status" value="1"/>
</dbReference>
<dbReference type="Ensembl" id="ENSLLET00000040473.1">
    <property type="protein sequence ID" value="ENSLLEP00000038923.1"/>
    <property type="gene ID" value="ENSLLEG00000024700.1"/>
</dbReference>
<dbReference type="HAMAP" id="MF_03066">
    <property type="entry name" value="RNF168"/>
    <property type="match status" value="1"/>
</dbReference>
<evidence type="ECO:0000256" key="12">
    <source>
        <dbReference type="ARBA" id="ARBA00077266"/>
    </source>
</evidence>
<evidence type="ECO:0000259" key="17">
    <source>
        <dbReference type="PROSITE" id="PS50089"/>
    </source>
</evidence>
<dbReference type="GO" id="GO:0006325">
    <property type="term" value="P:chromatin organization"/>
    <property type="evidence" value="ECO:0007669"/>
    <property type="project" value="UniProtKB-KW"/>
</dbReference>
<keyword evidence="19" id="KW-1185">Reference proteome</keyword>
<dbReference type="GeneTree" id="ENSGT00940000153680"/>
<dbReference type="PROSITE" id="PS50089">
    <property type="entry name" value="ZF_RING_2"/>
    <property type="match status" value="1"/>
</dbReference>
<dbReference type="AlphaFoldDB" id="A0A8C5QL72"/>
<dbReference type="GO" id="GO:0045739">
    <property type="term" value="P:positive regulation of DNA repair"/>
    <property type="evidence" value="ECO:0007669"/>
    <property type="project" value="UniProtKB-UniRule"/>
</dbReference>
<evidence type="ECO:0000256" key="10">
    <source>
        <dbReference type="ARBA" id="ARBA00023204"/>
    </source>
</evidence>
<dbReference type="UniPathway" id="UPA00143"/>
<keyword evidence="9 14" id="KW-0156">Chromatin regulator</keyword>
<dbReference type="GO" id="GO:0005634">
    <property type="term" value="C:nucleus"/>
    <property type="evidence" value="ECO:0007669"/>
    <property type="project" value="UniProtKB-SubCell"/>
</dbReference>
<evidence type="ECO:0000256" key="5">
    <source>
        <dbReference type="ARBA" id="ARBA00022763"/>
    </source>
</evidence>
<feature type="domain" description="RING-type" evidence="17">
    <location>
        <begin position="16"/>
        <end position="55"/>
    </location>
</feature>
<evidence type="ECO:0000256" key="7">
    <source>
        <dbReference type="ARBA" id="ARBA00022786"/>
    </source>
</evidence>
<dbReference type="InterPro" id="IPR001841">
    <property type="entry name" value="Znf_RING"/>
</dbReference>
<evidence type="ECO:0000256" key="16">
    <source>
        <dbReference type="SAM" id="MobiDB-lite"/>
    </source>
</evidence>
<feature type="coiled-coil region" evidence="15">
    <location>
        <begin position="119"/>
        <end position="168"/>
    </location>
</feature>
<feature type="short sequence motif" description="MIU motif 1" evidence="14">
    <location>
        <begin position="169"/>
        <end position="192"/>
    </location>
</feature>
<protein>
    <recommendedName>
        <fullName evidence="2">RING-type E3 ubiquitin transferase</fullName>
        <ecNumber evidence="2">2.3.2.27</ecNumber>
    </recommendedName>
    <alternativeName>
        <fullName evidence="12 13">RING-type E3 ubiquitin transferase RNF168</fullName>
    </alternativeName>
</protein>
<evidence type="ECO:0000256" key="15">
    <source>
        <dbReference type="SAM" id="Coils"/>
    </source>
</evidence>
<dbReference type="PANTHER" id="PTHR23328">
    <property type="entry name" value="RING-TYPE DOMAIN-CONTAINING PROTEIN"/>
    <property type="match status" value="1"/>
</dbReference>
<keyword evidence="15" id="KW-0175">Coiled coil</keyword>
<gene>
    <name evidence="14" type="primary">RNF168</name>
</gene>